<dbReference type="InterPro" id="IPR041588">
    <property type="entry name" value="Integrase_H2C2"/>
</dbReference>
<sequence>MLASALEDCQTRHVTIQYLLKPRSLLTDGKQPGSRLEPFDFSYKEESSIINPIHTPYFGACLNKRESMSSKKYNGCCGAHAGIWILDNNALRAGYFWPTMKQNAKQLVNKCEKCQKHFSSYINR</sequence>
<name>A0AAW2U202_9LAMI</name>
<comment type="caution">
    <text evidence="2">The sequence shown here is derived from an EMBL/GenBank/DDBJ whole genome shotgun (WGS) entry which is preliminary data.</text>
</comment>
<accession>A0AAW2U202</accession>
<reference evidence="2" key="1">
    <citation type="submission" date="2020-06" db="EMBL/GenBank/DDBJ databases">
        <authorList>
            <person name="Li T."/>
            <person name="Hu X."/>
            <person name="Zhang T."/>
            <person name="Song X."/>
            <person name="Zhang H."/>
            <person name="Dai N."/>
            <person name="Sheng W."/>
            <person name="Hou X."/>
            <person name="Wei L."/>
        </authorList>
    </citation>
    <scope>NUCLEOTIDE SEQUENCE</scope>
    <source>
        <strain evidence="2">KEN1</strain>
        <tissue evidence="2">Leaf</tissue>
    </source>
</reference>
<evidence type="ECO:0000313" key="2">
    <source>
        <dbReference type="EMBL" id="KAL0410824.1"/>
    </source>
</evidence>
<dbReference type="Pfam" id="PF17921">
    <property type="entry name" value="Integrase_H2C2"/>
    <property type="match status" value="1"/>
</dbReference>
<gene>
    <name evidence="2" type="ORF">Slati_3672100</name>
</gene>
<dbReference type="Gene3D" id="1.10.340.70">
    <property type="match status" value="1"/>
</dbReference>
<protein>
    <recommendedName>
        <fullName evidence="1">Integrase zinc-binding domain-containing protein</fullName>
    </recommendedName>
</protein>
<evidence type="ECO:0000259" key="1">
    <source>
        <dbReference type="Pfam" id="PF17921"/>
    </source>
</evidence>
<organism evidence="2">
    <name type="scientific">Sesamum latifolium</name>
    <dbReference type="NCBI Taxonomy" id="2727402"/>
    <lineage>
        <taxon>Eukaryota</taxon>
        <taxon>Viridiplantae</taxon>
        <taxon>Streptophyta</taxon>
        <taxon>Embryophyta</taxon>
        <taxon>Tracheophyta</taxon>
        <taxon>Spermatophyta</taxon>
        <taxon>Magnoliopsida</taxon>
        <taxon>eudicotyledons</taxon>
        <taxon>Gunneridae</taxon>
        <taxon>Pentapetalae</taxon>
        <taxon>asterids</taxon>
        <taxon>lamiids</taxon>
        <taxon>Lamiales</taxon>
        <taxon>Pedaliaceae</taxon>
        <taxon>Sesamum</taxon>
    </lineage>
</organism>
<reference evidence="2" key="2">
    <citation type="journal article" date="2024" name="Plant">
        <title>Genomic evolution and insights into agronomic trait innovations of Sesamum species.</title>
        <authorList>
            <person name="Miao H."/>
            <person name="Wang L."/>
            <person name="Qu L."/>
            <person name="Liu H."/>
            <person name="Sun Y."/>
            <person name="Le M."/>
            <person name="Wang Q."/>
            <person name="Wei S."/>
            <person name="Zheng Y."/>
            <person name="Lin W."/>
            <person name="Duan Y."/>
            <person name="Cao H."/>
            <person name="Xiong S."/>
            <person name="Wang X."/>
            <person name="Wei L."/>
            <person name="Li C."/>
            <person name="Ma Q."/>
            <person name="Ju M."/>
            <person name="Zhao R."/>
            <person name="Li G."/>
            <person name="Mu C."/>
            <person name="Tian Q."/>
            <person name="Mei H."/>
            <person name="Zhang T."/>
            <person name="Gao T."/>
            <person name="Zhang H."/>
        </authorList>
    </citation>
    <scope>NUCLEOTIDE SEQUENCE</scope>
    <source>
        <strain evidence="2">KEN1</strain>
    </source>
</reference>
<dbReference type="EMBL" id="JACGWN010000013">
    <property type="protein sequence ID" value="KAL0410824.1"/>
    <property type="molecule type" value="Genomic_DNA"/>
</dbReference>
<proteinExistence type="predicted"/>
<dbReference type="AlphaFoldDB" id="A0AAW2U202"/>
<feature type="domain" description="Integrase zinc-binding" evidence="1">
    <location>
        <begin position="89"/>
        <end position="117"/>
    </location>
</feature>